<organism evidence="2 3">
    <name type="scientific">Fasciola gigantica</name>
    <name type="common">Giant liver fluke</name>
    <dbReference type="NCBI Taxonomy" id="46835"/>
    <lineage>
        <taxon>Eukaryota</taxon>
        <taxon>Metazoa</taxon>
        <taxon>Spiralia</taxon>
        <taxon>Lophotrochozoa</taxon>
        <taxon>Platyhelminthes</taxon>
        <taxon>Trematoda</taxon>
        <taxon>Digenea</taxon>
        <taxon>Plagiorchiida</taxon>
        <taxon>Echinostomata</taxon>
        <taxon>Echinostomatoidea</taxon>
        <taxon>Fasciolidae</taxon>
        <taxon>Fasciola</taxon>
    </lineage>
</organism>
<keyword evidence="1" id="KW-1133">Transmembrane helix</keyword>
<evidence type="ECO:0000313" key="3">
    <source>
        <dbReference type="Proteomes" id="UP000316759"/>
    </source>
</evidence>
<reference evidence="2 3" key="1">
    <citation type="submission" date="2019-04" db="EMBL/GenBank/DDBJ databases">
        <title>Annotation for the trematode Fasciola gigantica.</title>
        <authorList>
            <person name="Choi Y.-J."/>
        </authorList>
    </citation>
    <scope>NUCLEOTIDE SEQUENCE [LARGE SCALE GENOMIC DNA]</scope>
    <source>
        <strain evidence="2">Uganda_cow_1</strain>
    </source>
</reference>
<keyword evidence="1" id="KW-0812">Transmembrane</keyword>
<accession>A0A504YT55</accession>
<dbReference type="EMBL" id="SUNJ01008805">
    <property type="protein sequence ID" value="TPP60940.1"/>
    <property type="molecule type" value="Genomic_DNA"/>
</dbReference>
<dbReference type="Proteomes" id="UP000316759">
    <property type="component" value="Unassembled WGS sequence"/>
</dbReference>
<comment type="caution">
    <text evidence="2">The sequence shown here is derived from an EMBL/GenBank/DDBJ whole genome shotgun (WGS) entry which is preliminary data.</text>
</comment>
<gene>
    <name evidence="2" type="ORF">FGIG_00119</name>
</gene>
<proteinExistence type="predicted"/>
<protein>
    <submittedName>
        <fullName evidence="2">Uncharacterized protein</fullName>
    </submittedName>
</protein>
<feature type="transmembrane region" description="Helical" evidence="1">
    <location>
        <begin position="83"/>
        <end position="104"/>
    </location>
</feature>
<name>A0A504YT55_FASGI</name>
<evidence type="ECO:0000313" key="2">
    <source>
        <dbReference type="EMBL" id="TPP60940.1"/>
    </source>
</evidence>
<sequence>MGNSTPDKALVEGQMYSENAIASGFSITEASDSVELSVDPPSFEVSWVIFQYVRPLQWYSQGKLFRRISIIGVHLHERISHRIAFILFLIIWNILWHNLVPIPFDYPSGPLGGYPIRFVDHSYIYMYSH</sequence>
<keyword evidence="3" id="KW-1185">Reference proteome</keyword>
<dbReference type="AlphaFoldDB" id="A0A504YT55"/>
<evidence type="ECO:0000256" key="1">
    <source>
        <dbReference type="SAM" id="Phobius"/>
    </source>
</evidence>
<keyword evidence="1" id="KW-0472">Membrane</keyword>